<evidence type="ECO:0000256" key="1">
    <source>
        <dbReference type="SAM" id="Phobius"/>
    </source>
</evidence>
<organism evidence="2">
    <name type="scientific">Streptomyces sp. R02</name>
    <dbReference type="NCBI Taxonomy" id="3238623"/>
    <lineage>
        <taxon>Bacteria</taxon>
        <taxon>Bacillati</taxon>
        <taxon>Actinomycetota</taxon>
        <taxon>Actinomycetes</taxon>
        <taxon>Kitasatosporales</taxon>
        <taxon>Streptomycetaceae</taxon>
        <taxon>Streptomyces</taxon>
    </lineage>
</organism>
<protein>
    <recommendedName>
        <fullName evidence="3">Lipoprotein</fullName>
    </recommendedName>
</protein>
<dbReference type="EMBL" id="CP163429">
    <property type="protein sequence ID" value="XDP94882.1"/>
    <property type="molecule type" value="Genomic_DNA"/>
</dbReference>
<feature type="transmembrane region" description="Helical" evidence="1">
    <location>
        <begin position="20"/>
        <end position="39"/>
    </location>
</feature>
<name>A0AB39LLY5_9ACTN</name>
<sequence>MERTEEEAGRRRRGGRTVTLIGAALVLGLVAGTCTGYLVQAGRAPTPLPPLSQPVLAQARGEGPAPLPAAQDRRVRTDGDLRELLLKKPRGAKHLEGLQDGVRWLDLTALAETWTQPGEAFGDLVRDEFRRAAMTAWEEGGHTVEIRLTQFRQEEYTAATDAADDAQRWAEERKNDSWALPGTGNGRVYVMTEPETEPGYEPRYVAEAHAWRGDIAMDVWVTGPEPVSKKKIMDVAERQMERL</sequence>
<dbReference type="RefSeq" id="WP_369156611.1">
    <property type="nucleotide sequence ID" value="NZ_CP163429.1"/>
</dbReference>
<keyword evidence="1" id="KW-1133">Transmembrane helix</keyword>
<keyword evidence="1" id="KW-0472">Membrane</keyword>
<accession>A0AB39LLY5</accession>
<reference evidence="2" key="1">
    <citation type="submission" date="2024-07" db="EMBL/GenBank/DDBJ databases">
        <authorList>
            <person name="Yu S.T."/>
        </authorList>
    </citation>
    <scope>NUCLEOTIDE SEQUENCE</scope>
    <source>
        <strain evidence="2">R02</strain>
    </source>
</reference>
<dbReference type="AlphaFoldDB" id="A0AB39LLY5"/>
<proteinExistence type="predicted"/>
<keyword evidence="1" id="KW-0812">Transmembrane</keyword>
<evidence type="ECO:0000313" key="2">
    <source>
        <dbReference type="EMBL" id="XDP94882.1"/>
    </source>
</evidence>
<evidence type="ECO:0008006" key="3">
    <source>
        <dbReference type="Google" id="ProtNLM"/>
    </source>
</evidence>
<gene>
    <name evidence="2" type="ORF">AB5J57_15675</name>
</gene>